<gene>
    <name evidence="1" type="primary">AVEN_165576_1</name>
    <name evidence="1" type="ORF">CDAR_412281</name>
</gene>
<name>A0AAV4NS33_9ARAC</name>
<dbReference type="Proteomes" id="UP001054837">
    <property type="component" value="Unassembled WGS sequence"/>
</dbReference>
<dbReference type="EMBL" id="BPLQ01002016">
    <property type="protein sequence ID" value="GIX87609.1"/>
    <property type="molecule type" value="Genomic_DNA"/>
</dbReference>
<reference evidence="1 2" key="1">
    <citation type="submission" date="2021-06" db="EMBL/GenBank/DDBJ databases">
        <title>Caerostris darwini draft genome.</title>
        <authorList>
            <person name="Kono N."/>
            <person name="Arakawa K."/>
        </authorList>
    </citation>
    <scope>NUCLEOTIDE SEQUENCE [LARGE SCALE GENOMIC DNA]</scope>
</reference>
<organism evidence="1 2">
    <name type="scientific">Caerostris darwini</name>
    <dbReference type="NCBI Taxonomy" id="1538125"/>
    <lineage>
        <taxon>Eukaryota</taxon>
        <taxon>Metazoa</taxon>
        <taxon>Ecdysozoa</taxon>
        <taxon>Arthropoda</taxon>
        <taxon>Chelicerata</taxon>
        <taxon>Arachnida</taxon>
        <taxon>Araneae</taxon>
        <taxon>Araneomorphae</taxon>
        <taxon>Entelegynae</taxon>
        <taxon>Araneoidea</taxon>
        <taxon>Araneidae</taxon>
        <taxon>Caerostris</taxon>
    </lineage>
</organism>
<proteinExistence type="predicted"/>
<accession>A0AAV4NS33</accession>
<comment type="caution">
    <text evidence="1">The sequence shown here is derived from an EMBL/GenBank/DDBJ whole genome shotgun (WGS) entry which is preliminary data.</text>
</comment>
<evidence type="ECO:0000313" key="1">
    <source>
        <dbReference type="EMBL" id="GIX87609.1"/>
    </source>
</evidence>
<dbReference type="AlphaFoldDB" id="A0AAV4NS33"/>
<keyword evidence="2" id="KW-1185">Reference proteome</keyword>
<sequence>MIFKVIALYITANSKKNLSNLEVYSKTVIICERNAHLRPWEYIHLNAAGLEFEDLLNFSSFELITRSEGSPTYIHYNSSGSSPYLLCVSSDNCVFTERSITVDPGHSLD</sequence>
<protein>
    <submittedName>
        <fullName evidence="1">Uncharacterized protein</fullName>
    </submittedName>
</protein>
<evidence type="ECO:0000313" key="2">
    <source>
        <dbReference type="Proteomes" id="UP001054837"/>
    </source>
</evidence>